<sequence length="299" mass="32044">MAVPLTAAILQEKVVSVLLSEVQREGIFVADPLVAGHLCGRELCLGRYLQSSCGRVVLAFLLFTVHLQSFGRMESLCLRDLFVVILWEGVVASLPLFPLVLRERVVVTSFCGRKDSLSSLLSAVVLRRECLLLFLHFQAFSGTPSAGGSRCGCSVICNPFELGSHCGRSFFYNLSLGGNHCVRSIICTPSAGGSCCGCSVICSPSAIVAVPLSAVFLWEVVIVSVPLSTFLLQEGVVLAVPLSALPPLASRDAKRGAEFVNLPLPVYSLSISKPYVVPPRGDTWHPSTLRTRAKLLSPA</sequence>
<gene>
    <name evidence="1" type="ORF">SPHA_76992</name>
</gene>
<evidence type="ECO:0000313" key="1">
    <source>
        <dbReference type="EMBL" id="CAE1327519.1"/>
    </source>
</evidence>
<organism evidence="1 2">
    <name type="scientific">Acanthosepion pharaonis</name>
    <name type="common">Pharaoh cuttlefish</name>
    <name type="synonym">Sepia pharaonis</name>
    <dbReference type="NCBI Taxonomy" id="158019"/>
    <lineage>
        <taxon>Eukaryota</taxon>
        <taxon>Metazoa</taxon>
        <taxon>Spiralia</taxon>
        <taxon>Lophotrochozoa</taxon>
        <taxon>Mollusca</taxon>
        <taxon>Cephalopoda</taxon>
        <taxon>Coleoidea</taxon>
        <taxon>Decapodiformes</taxon>
        <taxon>Sepiida</taxon>
        <taxon>Sepiina</taxon>
        <taxon>Sepiidae</taxon>
        <taxon>Acanthosepion</taxon>
    </lineage>
</organism>
<reference evidence="1" key="1">
    <citation type="submission" date="2021-01" db="EMBL/GenBank/DDBJ databases">
        <authorList>
            <person name="Li R."/>
            <person name="Bekaert M."/>
        </authorList>
    </citation>
    <scope>NUCLEOTIDE SEQUENCE</scope>
    <source>
        <strain evidence="1">Farmed</strain>
    </source>
</reference>
<protein>
    <submittedName>
        <fullName evidence="1">Uncharacterized protein</fullName>
    </submittedName>
</protein>
<name>A0A812EPK1_ACAPH</name>
<dbReference type="AlphaFoldDB" id="A0A812EPK1"/>
<dbReference type="Proteomes" id="UP000597762">
    <property type="component" value="Unassembled WGS sequence"/>
</dbReference>
<comment type="caution">
    <text evidence="1">The sequence shown here is derived from an EMBL/GenBank/DDBJ whole genome shotgun (WGS) entry which is preliminary data.</text>
</comment>
<proteinExistence type="predicted"/>
<evidence type="ECO:0000313" key="2">
    <source>
        <dbReference type="Proteomes" id="UP000597762"/>
    </source>
</evidence>
<dbReference type="EMBL" id="CAHIKZ030005500">
    <property type="protein sequence ID" value="CAE1327519.1"/>
    <property type="molecule type" value="Genomic_DNA"/>
</dbReference>
<keyword evidence="2" id="KW-1185">Reference proteome</keyword>
<accession>A0A812EPK1</accession>